<feature type="compositionally biased region" description="Pro residues" evidence="1">
    <location>
        <begin position="12"/>
        <end position="24"/>
    </location>
</feature>
<dbReference type="EMBL" id="JAUEPU010000042">
    <property type="protein sequence ID" value="KAK0488051.1"/>
    <property type="molecule type" value="Genomic_DNA"/>
</dbReference>
<feature type="compositionally biased region" description="Basic residues" evidence="1">
    <location>
        <begin position="25"/>
        <end position="40"/>
    </location>
</feature>
<evidence type="ECO:0000259" key="2">
    <source>
        <dbReference type="PROSITE" id="PS50011"/>
    </source>
</evidence>
<dbReference type="InterPro" id="IPR000719">
    <property type="entry name" value="Prot_kinase_dom"/>
</dbReference>
<sequence>MAVIIFIEAPPPPYLLMDPFPRPRTPPKHVYRSQSRRRRDALRTSEQSPGDDEALQNHADPLPPSPQADGAEPPRPRTPPPNDATKPASWITGRTPYSRGTNSLQIVEPSKKIGPVDEYLQEDLRHRVFMHFDTFLQTILLLPKEWRKEYKTAIDQVLNDKIFNQLLDDYLRKADIKSVDHDREKRLYRPHAKMHNRAIDVLQTHPKTTVPDADVVHIIRADPLTVRGSIDQLKPDIVGILTQIFASATDKASLVALEKYGEAQDAAKAPDQEPKDKLPSDHIPAWPQLTDAVEMKAVDNALDDGTYAIRLLNKGGEDPLKSMPPKKRIVKPTAVPENMASEVGEDTDGTPSTPSEASSMTKKRKFDSNGDESSFKVSRQSKSQATASVRRMFGAFDKSGHAKALSPAEEARIQCAQYAMQILSSAGLRSHALVTLIDRDRLQLQYYDRSSIVVSQAIDIADKEERRLFIAMLIGCHCLSLRQRGILHDILEDPYIMSYGKMKERNSVNLFNGLRMKLKQADDTYIILTLGDIIHRQRGLGGRNTCVVLASSPTWDDRELVVKISWAGVYRDSEKKLMDCARAKAKEMAGEGKTHWVLDHLPEILHSQDFRFDQKDCPQKRLMELLIDAKYAEDQTFMYEERLLRITVSERLFPITDLTDVNVIAQVLVDILQCHKWLYDHPKILHRDISMTNVMYRMRGSQICGVLNDFDLSSLLPFVEASSLHRTGTPPYMAHDLLKESDIGHLYRHDLEALFYVSLMLCCRYRIVETSNGRQLQELPLKDIAFADWYKRTLPWPTLSSQKKDWLTDKKSPIPLSPSFSAFRPWLGNIRRGFNNGLLARSLYESQLDPGPAVAPIDARFVPAAEKTMLRIQSVPIVNVQSFDEDTLGGYVCYSQFLQTMWVFDGRPMNIKYEQ</sequence>
<dbReference type="InterPro" id="IPR040976">
    <property type="entry name" value="Pkinase_fungal"/>
</dbReference>
<gene>
    <name evidence="3" type="ORF">EDD18DRAFT_1292030</name>
</gene>
<accession>A0AA39TGS7</accession>
<dbReference type="PANTHER" id="PTHR38248:SF2">
    <property type="entry name" value="FUNK1 11"/>
    <property type="match status" value="1"/>
</dbReference>
<feature type="compositionally biased region" description="Polar residues" evidence="1">
    <location>
        <begin position="371"/>
        <end position="383"/>
    </location>
</feature>
<dbReference type="AlphaFoldDB" id="A0AA39TGS7"/>
<feature type="region of interest" description="Disordered" evidence="1">
    <location>
        <begin position="315"/>
        <end position="383"/>
    </location>
</feature>
<feature type="domain" description="Protein kinase" evidence="2">
    <location>
        <begin position="534"/>
        <end position="915"/>
    </location>
</feature>
<reference evidence="3" key="1">
    <citation type="submission" date="2023-06" db="EMBL/GenBank/DDBJ databases">
        <authorList>
            <consortium name="Lawrence Berkeley National Laboratory"/>
            <person name="Ahrendt S."/>
            <person name="Sahu N."/>
            <person name="Indic B."/>
            <person name="Wong-Bajracharya J."/>
            <person name="Merenyi Z."/>
            <person name="Ke H.-M."/>
            <person name="Monk M."/>
            <person name="Kocsube S."/>
            <person name="Drula E."/>
            <person name="Lipzen A."/>
            <person name="Balint B."/>
            <person name="Henrissat B."/>
            <person name="Andreopoulos B."/>
            <person name="Martin F.M."/>
            <person name="Harder C.B."/>
            <person name="Rigling D."/>
            <person name="Ford K.L."/>
            <person name="Foster G.D."/>
            <person name="Pangilinan J."/>
            <person name="Papanicolaou A."/>
            <person name="Barry K."/>
            <person name="LaButti K."/>
            <person name="Viragh M."/>
            <person name="Koriabine M."/>
            <person name="Yan M."/>
            <person name="Riley R."/>
            <person name="Champramary S."/>
            <person name="Plett K.L."/>
            <person name="Tsai I.J."/>
            <person name="Slot J."/>
            <person name="Sipos G."/>
            <person name="Plett J."/>
            <person name="Nagy L.G."/>
            <person name="Grigoriev I.V."/>
        </authorList>
    </citation>
    <scope>NUCLEOTIDE SEQUENCE</scope>
    <source>
        <strain evidence="3">HWK02</strain>
    </source>
</reference>
<dbReference type="PANTHER" id="PTHR38248">
    <property type="entry name" value="FUNK1 6"/>
    <property type="match status" value="1"/>
</dbReference>
<dbReference type="Pfam" id="PF17667">
    <property type="entry name" value="Pkinase_fungal"/>
    <property type="match status" value="1"/>
</dbReference>
<dbReference type="SUPFAM" id="SSF56112">
    <property type="entry name" value="Protein kinase-like (PK-like)"/>
    <property type="match status" value="1"/>
</dbReference>
<dbReference type="PROSITE" id="PS50011">
    <property type="entry name" value="PROTEIN_KINASE_DOM"/>
    <property type="match status" value="1"/>
</dbReference>
<evidence type="ECO:0000313" key="4">
    <source>
        <dbReference type="Proteomes" id="UP001175228"/>
    </source>
</evidence>
<comment type="caution">
    <text evidence="3">The sequence shown here is derived from an EMBL/GenBank/DDBJ whole genome shotgun (WGS) entry which is preliminary data.</text>
</comment>
<keyword evidence="4" id="KW-1185">Reference proteome</keyword>
<dbReference type="GO" id="GO:0005524">
    <property type="term" value="F:ATP binding"/>
    <property type="evidence" value="ECO:0007669"/>
    <property type="project" value="InterPro"/>
</dbReference>
<organism evidence="3 4">
    <name type="scientific">Armillaria luteobubalina</name>
    <dbReference type="NCBI Taxonomy" id="153913"/>
    <lineage>
        <taxon>Eukaryota</taxon>
        <taxon>Fungi</taxon>
        <taxon>Dikarya</taxon>
        <taxon>Basidiomycota</taxon>
        <taxon>Agaricomycotina</taxon>
        <taxon>Agaricomycetes</taxon>
        <taxon>Agaricomycetidae</taxon>
        <taxon>Agaricales</taxon>
        <taxon>Marasmiineae</taxon>
        <taxon>Physalacriaceae</taxon>
        <taxon>Armillaria</taxon>
    </lineage>
</organism>
<evidence type="ECO:0000256" key="1">
    <source>
        <dbReference type="SAM" id="MobiDB-lite"/>
    </source>
</evidence>
<proteinExistence type="predicted"/>
<feature type="compositionally biased region" description="Polar residues" evidence="1">
    <location>
        <begin position="349"/>
        <end position="360"/>
    </location>
</feature>
<name>A0AA39TGS7_9AGAR</name>
<protein>
    <recommendedName>
        <fullName evidence="2">Protein kinase domain-containing protein</fullName>
    </recommendedName>
</protein>
<dbReference type="Proteomes" id="UP001175228">
    <property type="component" value="Unassembled WGS sequence"/>
</dbReference>
<dbReference type="GO" id="GO:0004672">
    <property type="term" value="F:protein kinase activity"/>
    <property type="evidence" value="ECO:0007669"/>
    <property type="project" value="InterPro"/>
</dbReference>
<feature type="region of interest" description="Disordered" evidence="1">
    <location>
        <begin position="12"/>
        <end position="104"/>
    </location>
</feature>
<evidence type="ECO:0000313" key="3">
    <source>
        <dbReference type="EMBL" id="KAK0488051.1"/>
    </source>
</evidence>
<dbReference type="Gene3D" id="1.10.510.10">
    <property type="entry name" value="Transferase(Phosphotransferase) domain 1"/>
    <property type="match status" value="1"/>
</dbReference>
<dbReference type="InterPro" id="IPR011009">
    <property type="entry name" value="Kinase-like_dom_sf"/>
</dbReference>